<organism evidence="16 17">
    <name type="scientific">Gynuella sunshinyii YC6258</name>
    <dbReference type="NCBI Taxonomy" id="1445510"/>
    <lineage>
        <taxon>Bacteria</taxon>
        <taxon>Pseudomonadati</taxon>
        <taxon>Pseudomonadota</taxon>
        <taxon>Gammaproteobacteria</taxon>
        <taxon>Oceanospirillales</taxon>
        <taxon>Saccharospirillaceae</taxon>
        <taxon>Gynuella</taxon>
    </lineage>
</organism>
<dbReference type="InterPro" id="IPR013749">
    <property type="entry name" value="PM/HMP-P_kinase-1"/>
</dbReference>
<feature type="domain" description="Thiamine phosphate synthase/TenI" evidence="14">
    <location>
        <begin position="295"/>
        <end position="462"/>
    </location>
</feature>
<dbReference type="AlphaFoldDB" id="A0A0C5VWY7"/>
<keyword evidence="8" id="KW-0460">Magnesium</keyword>
<dbReference type="GO" id="GO:0046872">
    <property type="term" value="F:metal ion binding"/>
    <property type="evidence" value="ECO:0007669"/>
    <property type="project" value="UniProtKB-KW"/>
</dbReference>
<dbReference type="EC" id="2.5.1.3" evidence="16"/>
<evidence type="ECO:0000256" key="12">
    <source>
        <dbReference type="ARBA" id="ARBA00047851"/>
    </source>
</evidence>
<dbReference type="InterPro" id="IPR022998">
    <property type="entry name" value="ThiamineP_synth_TenI"/>
</dbReference>
<comment type="catalytic activity">
    <reaction evidence="11">
        <text>4-methyl-5-(2-phosphooxyethyl)-thiazole + 4-amino-2-methyl-5-(diphosphooxymethyl)pyrimidine + H(+) = thiamine phosphate + diphosphate</text>
        <dbReference type="Rhea" id="RHEA:22328"/>
        <dbReference type="ChEBI" id="CHEBI:15378"/>
        <dbReference type="ChEBI" id="CHEBI:33019"/>
        <dbReference type="ChEBI" id="CHEBI:37575"/>
        <dbReference type="ChEBI" id="CHEBI:57841"/>
        <dbReference type="ChEBI" id="CHEBI:58296"/>
        <dbReference type="EC" id="2.5.1.3"/>
    </reaction>
</comment>
<evidence type="ECO:0000256" key="3">
    <source>
        <dbReference type="ARBA" id="ARBA00022679"/>
    </source>
</evidence>
<dbReference type="InterPro" id="IPR034291">
    <property type="entry name" value="TMP_synthase"/>
</dbReference>
<dbReference type="InterPro" id="IPR004399">
    <property type="entry name" value="HMP/HMP-P_kinase_dom"/>
</dbReference>
<evidence type="ECO:0000256" key="4">
    <source>
        <dbReference type="ARBA" id="ARBA00022723"/>
    </source>
</evidence>
<dbReference type="SUPFAM" id="SSF53613">
    <property type="entry name" value="Ribokinase-like"/>
    <property type="match status" value="1"/>
</dbReference>
<dbReference type="GO" id="GO:0009228">
    <property type="term" value="P:thiamine biosynthetic process"/>
    <property type="evidence" value="ECO:0007669"/>
    <property type="project" value="UniProtKB-KW"/>
</dbReference>
<dbReference type="GO" id="GO:0008972">
    <property type="term" value="F:phosphomethylpyrimidine kinase activity"/>
    <property type="evidence" value="ECO:0007669"/>
    <property type="project" value="InterPro"/>
</dbReference>
<evidence type="ECO:0000313" key="16">
    <source>
        <dbReference type="EMBL" id="AJQ97813.1"/>
    </source>
</evidence>
<keyword evidence="17" id="KW-1185">Reference proteome</keyword>
<evidence type="ECO:0000256" key="1">
    <source>
        <dbReference type="ARBA" id="ARBA00001946"/>
    </source>
</evidence>
<dbReference type="CDD" id="cd00564">
    <property type="entry name" value="TMP_TenI"/>
    <property type="match status" value="1"/>
</dbReference>
<dbReference type="NCBIfam" id="TIGR00693">
    <property type="entry name" value="thiE"/>
    <property type="match status" value="1"/>
</dbReference>
<evidence type="ECO:0000256" key="7">
    <source>
        <dbReference type="ARBA" id="ARBA00022840"/>
    </source>
</evidence>
<keyword evidence="10" id="KW-0511">Multifunctional enzyme</keyword>
<keyword evidence="4" id="KW-0479">Metal-binding</keyword>
<dbReference type="Gene3D" id="3.20.20.70">
    <property type="entry name" value="Aldolase class I"/>
    <property type="match status" value="1"/>
</dbReference>
<sequence>MQPQILCLAATDSSGIAGLNMDIRCASALNVHARTVVTATSSQNHHGLLDLNPVPDDSFISQLHSHDGAPIQAIKIGVPGHVRQLSLTADWLAQQQRPVVLDPVLTATLGGDFYDAQVLAGLRQTLLPQVTLITPNIPEAERLCDSRILTPDDMVTAAKQLLEFGIQAVLLKGGHMNGPFCCDYYVDQQRAFWLRTTRSNASNQRATGCLLSTAIASALALGYSLADAVVIGRMAISQGLRQSYGLTQQAGPVRIDHFPDHPQDLPELFDHYSEATVSPFPECGRDLGLYPVVDDVRWIERLLPLGIRTIQLRIKDQPLALVEPQIRQAIALCRNSDCRLFINDYWQLAIEHKAYGVHLGQEDLSDANLAQIRAAGLRLGISSHCHYEVARARSLKPSYIASGPIYPTTSKIMPWQPQGIEGLSYWRKLIPQPLVAIGGIQGDRIKAAHQAGADGVAMISAITASPSPETTVRHLMTLFS</sequence>
<comment type="catalytic activity">
    <reaction evidence="12">
        <text>2-(2-carboxy-4-methylthiazol-5-yl)ethyl phosphate + 4-amino-2-methyl-5-(diphosphooxymethyl)pyrimidine + 2 H(+) = thiamine phosphate + CO2 + diphosphate</text>
        <dbReference type="Rhea" id="RHEA:47848"/>
        <dbReference type="ChEBI" id="CHEBI:15378"/>
        <dbReference type="ChEBI" id="CHEBI:16526"/>
        <dbReference type="ChEBI" id="CHEBI:33019"/>
        <dbReference type="ChEBI" id="CHEBI:37575"/>
        <dbReference type="ChEBI" id="CHEBI:57841"/>
        <dbReference type="ChEBI" id="CHEBI:62890"/>
        <dbReference type="EC" id="2.5.1.3"/>
    </reaction>
</comment>
<dbReference type="GO" id="GO:0009229">
    <property type="term" value="P:thiamine diphosphate biosynthetic process"/>
    <property type="evidence" value="ECO:0007669"/>
    <property type="project" value="UniProtKB-UniPathway"/>
</dbReference>
<evidence type="ECO:0000256" key="2">
    <source>
        <dbReference type="ARBA" id="ARBA00005165"/>
    </source>
</evidence>
<dbReference type="PANTHER" id="PTHR20858">
    <property type="entry name" value="PHOSPHOMETHYLPYRIMIDINE KINASE"/>
    <property type="match status" value="1"/>
</dbReference>
<dbReference type="GO" id="GO:0005829">
    <property type="term" value="C:cytosol"/>
    <property type="evidence" value="ECO:0007669"/>
    <property type="project" value="TreeGrafter"/>
</dbReference>
<gene>
    <name evidence="16" type="ORF">YC6258_05785</name>
</gene>
<dbReference type="InterPro" id="IPR029056">
    <property type="entry name" value="Ribokinase-like"/>
</dbReference>
<dbReference type="InterPro" id="IPR036206">
    <property type="entry name" value="ThiamineP_synth_sf"/>
</dbReference>
<dbReference type="Proteomes" id="UP000032266">
    <property type="component" value="Chromosome"/>
</dbReference>
<evidence type="ECO:0000256" key="10">
    <source>
        <dbReference type="ARBA" id="ARBA00023268"/>
    </source>
</evidence>
<dbReference type="PANTHER" id="PTHR20858:SF17">
    <property type="entry name" value="HYDROXYMETHYLPYRIMIDINE_PHOSPHOMETHYLPYRIMIDINE KINASE THI20-RELATED"/>
    <property type="match status" value="1"/>
</dbReference>
<dbReference type="HOGENOM" id="CLU_018272_7_1_6"/>
<dbReference type="UniPathway" id="UPA00060">
    <property type="reaction ID" value="UER00138"/>
</dbReference>
<evidence type="ECO:0000313" key="17">
    <source>
        <dbReference type="Proteomes" id="UP000032266"/>
    </source>
</evidence>
<keyword evidence="6 16" id="KW-0418">Kinase</keyword>
<dbReference type="CDD" id="cd01169">
    <property type="entry name" value="HMPP_kinase"/>
    <property type="match status" value="1"/>
</dbReference>
<evidence type="ECO:0000256" key="13">
    <source>
        <dbReference type="ARBA" id="ARBA00047883"/>
    </source>
</evidence>
<keyword evidence="5" id="KW-0547">Nucleotide-binding</keyword>
<protein>
    <submittedName>
        <fullName evidence="16">Hydroxymethylpyrimidine/phosphomethylpyrimidine kinase</fullName>
        <ecNumber evidence="16">2.5.1.3</ecNumber>
    </submittedName>
</protein>
<dbReference type="RefSeq" id="WP_044619454.1">
    <property type="nucleotide sequence ID" value="NZ_CP007142.1"/>
</dbReference>
<dbReference type="STRING" id="1445510.YC6258_05785"/>
<keyword evidence="7" id="KW-0067">ATP-binding</keyword>
<dbReference type="GO" id="GO:0008902">
    <property type="term" value="F:hydroxymethylpyrimidine kinase activity"/>
    <property type="evidence" value="ECO:0007669"/>
    <property type="project" value="TreeGrafter"/>
</dbReference>
<dbReference type="NCBIfam" id="NF002904">
    <property type="entry name" value="PRK03512.1"/>
    <property type="match status" value="1"/>
</dbReference>
<comment type="cofactor">
    <cofactor evidence="1">
        <name>Mg(2+)</name>
        <dbReference type="ChEBI" id="CHEBI:18420"/>
    </cofactor>
</comment>
<proteinExistence type="predicted"/>
<keyword evidence="9" id="KW-0784">Thiamine biosynthesis</keyword>
<dbReference type="Pfam" id="PF02581">
    <property type="entry name" value="TMP-TENI"/>
    <property type="match status" value="1"/>
</dbReference>
<dbReference type="Gene3D" id="3.40.1190.20">
    <property type="match status" value="1"/>
</dbReference>
<evidence type="ECO:0000259" key="14">
    <source>
        <dbReference type="Pfam" id="PF02581"/>
    </source>
</evidence>
<dbReference type="OrthoDB" id="9789949at2"/>
<dbReference type="KEGG" id="gsn:YC6258_05785"/>
<evidence type="ECO:0000256" key="6">
    <source>
        <dbReference type="ARBA" id="ARBA00022777"/>
    </source>
</evidence>
<dbReference type="SUPFAM" id="SSF51391">
    <property type="entry name" value="Thiamin phosphate synthase"/>
    <property type="match status" value="1"/>
</dbReference>
<comment type="pathway">
    <text evidence="2">Cofactor biosynthesis; thiamine diphosphate biosynthesis; thiamine phosphate from 4-amino-2-methyl-5-diphosphomethylpyrimidine and 4-methyl-5-(2-phosphoethyl)-thiazole: step 1/1.</text>
</comment>
<dbReference type="GO" id="GO:0004789">
    <property type="term" value="F:thiamine-phosphate diphosphorylase activity"/>
    <property type="evidence" value="ECO:0007669"/>
    <property type="project" value="UniProtKB-EC"/>
</dbReference>
<keyword evidence="3 16" id="KW-0808">Transferase</keyword>
<comment type="catalytic activity">
    <reaction evidence="13">
        <text>2-[(2R,5Z)-2-carboxy-4-methylthiazol-5(2H)-ylidene]ethyl phosphate + 4-amino-2-methyl-5-(diphosphooxymethyl)pyrimidine + 2 H(+) = thiamine phosphate + CO2 + diphosphate</text>
        <dbReference type="Rhea" id="RHEA:47844"/>
        <dbReference type="ChEBI" id="CHEBI:15378"/>
        <dbReference type="ChEBI" id="CHEBI:16526"/>
        <dbReference type="ChEBI" id="CHEBI:33019"/>
        <dbReference type="ChEBI" id="CHEBI:37575"/>
        <dbReference type="ChEBI" id="CHEBI:57841"/>
        <dbReference type="ChEBI" id="CHEBI:62899"/>
        <dbReference type="EC" id="2.5.1.3"/>
    </reaction>
</comment>
<accession>A0A0C5VWY7</accession>
<dbReference type="InterPro" id="IPR013785">
    <property type="entry name" value="Aldolase_TIM"/>
</dbReference>
<reference evidence="16 17" key="1">
    <citation type="submission" date="2014-01" db="EMBL/GenBank/DDBJ databases">
        <title>Full genme sequencing of cellulolytic bacterium Gynuella sunshinyii YC6258T gen. nov., sp. nov.</title>
        <authorList>
            <person name="Khan H."/>
            <person name="Chung E.J."/>
            <person name="Chung Y.R."/>
        </authorList>
    </citation>
    <scope>NUCLEOTIDE SEQUENCE [LARGE SCALE GENOMIC DNA]</scope>
    <source>
        <strain evidence="16 17">YC6258</strain>
    </source>
</reference>
<name>A0A0C5VWY7_9GAMM</name>
<evidence type="ECO:0000256" key="9">
    <source>
        <dbReference type="ARBA" id="ARBA00022977"/>
    </source>
</evidence>
<evidence type="ECO:0000259" key="15">
    <source>
        <dbReference type="Pfam" id="PF08543"/>
    </source>
</evidence>
<evidence type="ECO:0000256" key="11">
    <source>
        <dbReference type="ARBA" id="ARBA00047334"/>
    </source>
</evidence>
<evidence type="ECO:0000256" key="5">
    <source>
        <dbReference type="ARBA" id="ARBA00022741"/>
    </source>
</evidence>
<feature type="domain" description="Pyridoxamine kinase/Phosphomethylpyrimidine kinase" evidence="15">
    <location>
        <begin position="12"/>
        <end position="253"/>
    </location>
</feature>
<dbReference type="Pfam" id="PF08543">
    <property type="entry name" value="Phos_pyr_kin"/>
    <property type="match status" value="1"/>
</dbReference>
<evidence type="ECO:0000256" key="8">
    <source>
        <dbReference type="ARBA" id="ARBA00022842"/>
    </source>
</evidence>
<dbReference type="GO" id="GO:0005524">
    <property type="term" value="F:ATP binding"/>
    <property type="evidence" value="ECO:0007669"/>
    <property type="project" value="UniProtKB-KW"/>
</dbReference>
<dbReference type="PATRIC" id="fig|1445510.3.peg.5745"/>
<dbReference type="FunFam" id="3.20.20.70:FF:000064">
    <property type="entry name" value="Thiamine-phosphate synthase"/>
    <property type="match status" value="1"/>
</dbReference>
<dbReference type="EMBL" id="CP007142">
    <property type="protein sequence ID" value="AJQ97813.1"/>
    <property type="molecule type" value="Genomic_DNA"/>
</dbReference>